<dbReference type="EMBL" id="CAJHUC010001560">
    <property type="protein sequence ID" value="CAD7701526.1"/>
    <property type="molecule type" value="Genomic_DNA"/>
</dbReference>
<proteinExistence type="predicted"/>
<evidence type="ECO:0000256" key="1">
    <source>
        <dbReference type="SAM" id="SignalP"/>
    </source>
</evidence>
<sequence length="110" mass="11711">MRFPLAGLSFWLLIGYGGDLASKGDAQKVSLQVHLGTAHEVRFLQGALLSKYPLRTVCMGDCINGKCIVCVAVIVAEFSDSEKCRCERVGIVVDVNGPVSLSISAKIGVI</sequence>
<organism evidence="2 3">
    <name type="scientific">Ostreobium quekettii</name>
    <dbReference type="NCBI Taxonomy" id="121088"/>
    <lineage>
        <taxon>Eukaryota</taxon>
        <taxon>Viridiplantae</taxon>
        <taxon>Chlorophyta</taxon>
        <taxon>core chlorophytes</taxon>
        <taxon>Ulvophyceae</taxon>
        <taxon>TCBD clade</taxon>
        <taxon>Bryopsidales</taxon>
        <taxon>Ostreobineae</taxon>
        <taxon>Ostreobiaceae</taxon>
        <taxon>Ostreobium</taxon>
    </lineage>
</organism>
<evidence type="ECO:0000313" key="3">
    <source>
        <dbReference type="Proteomes" id="UP000708148"/>
    </source>
</evidence>
<evidence type="ECO:0008006" key="4">
    <source>
        <dbReference type="Google" id="ProtNLM"/>
    </source>
</evidence>
<dbReference type="Proteomes" id="UP000708148">
    <property type="component" value="Unassembled WGS sequence"/>
</dbReference>
<evidence type="ECO:0000313" key="2">
    <source>
        <dbReference type="EMBL" id="CAD7701526.1"/>
    </source>
</evidence>
<comment type="caution">
    <text evidence="2">The sequence shown here is derived from an EMBL/GenBank/DDBJ whole genome shotgun (WGS) entry which is preliminary data.</text>
</comment>
<gene>
    <name evidence="2" type="ORF">OSTQU699_LOCUS6885</name>
</gene>
<feature type="chain" id="PRO_5035909972" description="Secreted protein" evidence="1">
    <location>
        <begin position="27"/>
        <end position="110"/>
    </location>
</feature>
<name>A0A8S1J304_9CHLO</name>
<keyword evidence="1" id="KW-0732">Signal</keyword>
<protein>
    <recommendedName>
        <fullName evidence="4">Secreted protein</fullName>
    </recommendedName>
</protein>
<accession>A0A8S1J304</accession>
<reference evidence="2" key="1">
    <citation type="submission" date="2020-12" db="EMBL/GenBank/DDBJ databases">
        <authorList>
            <person name="Iha C."/>
        </authorList>
    </citation>
    <scope>NUCLEOTIDE SEQUENCE</scope>
</reference>
<dbReference type="AlphaFoldDB" id="A0A8S1J304"/>
<keyword evidence="3" id="KW-1185">Reference proteome</keyword>
<feature type="signal peptide" evidence="1">
    <location>
        <begin position="1"/>
        <end position="26"/>
    </location>
</feature>